<protein>
    <submittedName>
        <fullName evidence="2">Uncharacterized protein</fullName>
    </submittedName>
</protein>
<dbReference type="Proteomes" id="UP000294360">
    <property type="component" value="Chromosome"/>
</dbReference>
<reference evidence="2 3" key="1">
    <citation type="submission" date="2019-03" db="EMBL/GenBank/DDBJ databases">
        <authorList>
            <person name="Kox A.R. M."/>
        </authorList>
    </citation>
    <scope>NUCLEOTIDE SEQUENCE [LARGE SCALE GENOMIC DNA]</scope>
    <source>
        <strain evidence="2">MTUNDRAET4 annotated genome</strain>
    </source>
</reference>
<gene>
    <name evidence="2" type="ORF">MTUNDRAET4_0708</name>
</gene>
<dbReference type="KEGG" id="mtun:MTUNDRAET4_0708"/>
<feature type="chain" id="PRO_5020384841" evidence="1">
    <location>
        <begin position="28"/>
        <end position="75"/>
    </location>
</feature>
<sequence>MRRFAKILWVAGALCGFGFGLAGLAQAMPMAASGITTAGSPASAAVEKAHYYHRHYNYHHHYYHHHHHYYHRRGW</sequence>
<evidence type="ECO:0000256" key="1">
    <source>
        <dbReference type="SAM" id="SignalP"/>
    </source>
</evidence>
<keyword evidence="1" id="KW-0732">Signal</keyword>
<dbReference type="AlphaFoldDB" id="A0A4V6IMA0"/>
<organism evidence="2 3">
    <name type="scientific">Methylocella tundrae</name>
    <dbReference type="NCBI Taxonomy" id="227605"/>
    <lineage>
        <taxon>Bacteria</taxon>
        <taxon>Pseudomonadati</taxon>
        <taxon>Pseudomonadota</taxon>
        <taxon>Alphaproteobacteria</taxon>
        <taxon>Hyphomicrobiales</taxon>
        <taxon>Beijerinckiaceae</taxon>
        <taxon>Methylocella</taxon>
    </lineage>
</organism>
<evidence type="ECO:0000313" key="2">
    <source>
        <dbReference type="EMBL" id="VFU07601.1"/>
    </source>
</evidence>
<proteinExistence type="predicted"/>
<name>A0A4V6IMA0_METTU</name>
<dbReference type="EMBL" id="LR536450">
    <property type="protein sequence ID" value="VFU07601.1"/>
    <property type="molecule type" value="Genomic_DNA"/>
</dbReference>
<feature type="signal peptide" evidence="1">
    <location>
        <begin position="1"/>
        <end position="27"/>
    </location>
</feature>
<dbReference type="RefSeq" id="WP_134486943.1">
    <property type="nucleotide sequence ID" value="NZ_CP139089.1"/>
</dbReference>
<evidence type="ECO:0000313" key="3">
    <source>
        <dbReference type="Proteomes" id="UP000294360"/>
    </source>
</evidence>
<accession>A0A4V6IMA0</accession>